<gene>
    <name evidence="2" type="ORF">VTL71DRAFT_1638</name>
</gene>
<feature type="signal peptide" evidence="1">
    <location>
        <begin position="1"/>
        <end position="30"/>
    </location>
</feature>
<sequence>MLLSIITKTMFLAVGLLSATLLTTISPVSAADTSYIWVNNWCDYNVQIWMQFASSCPYGMDTTCKNVTGAKPWVIPPGSKTGHGQALSLNWVQLPNWEESPKKIMIYRDADAAVDKTAHMEFSYGLSFGDKLRWSWTAIGLAFENENTKATPNGPGAGVGDCKSVTCAKNDRFCSDGNRYLKKPHMCLNQPAPLWIDLCSPEDQFKTHLSRRGVRFEG</sequence>
<keyword evidence="1" id="KW-0732">Signal</keyword>
<keyword evidence="3" id="KW-1185">Reference proteome</keyword>
<evidence type="ECO:0000256" key="1">
    <source>
        <dbReference type="SAM" id="SignalP"/>
    </source>
</evidence>
<protein>
    <recommendedName>
        <fullName evidence="4">Secreted protein</fullName>
    </recommendedName>
</protein>
<organism evidence="2 3">
    <name type="scientific">Oculimacula yallundae</name>
    <dbReference type="NCBI Taxonomy" id="86028"/>
    <lineage>
        <taxon>Eukaryota</taxon>
        <taxon>Fungi</taxon>
        <taxon>Dikarya</taxon>
        <taxon>Ascomycota</taxon>
        <taxon>Pezizomycotina</taxon>
        <taxon>Leotiomycetes</taxon>
        <taxon>Helotiales</taxon>
        <taxon>Ploettnerulaceae</taxon>
        <taxon>Oculimacula</taxon>
    </lineage>
</organism>
<comment type="caution">
    <text evidence="2">The sequence shown here is derived from an EMBL/GenBank/DDBJ whole genome shotgun (WGS) entry which is preliminary data.</text>
</comment>
<feature type="chain" id="PRO_5047049871" description="Secreted protein" evidence="1">
    <location>
        <begin position="31"/>
        <end position="218"/>
    </location>
</feature>
<reference evidence="2 3" key="1">
    <citation type="journal article" date="2024" name="Commun. Biol.">
        <title>Comparative genomic analysis of thermophilic fungi reveals convergent evolutionary adaptations and gene losses.</title>
        <authorList>
            <person name="Steindorff A.S."/>
            <person name="Aguilar-Pontes M.V."/>
            <person name="Robinson A.J."/>
            <person name="Andreopoulos B."/>
            <person name="LaButti K."/>
            <person name="Kuo A."/>
            <person name="Mondo S."/>
            <person name="Riley R."/>
            <person name="Otillar R."/>
            <person name="Haridas S."/>
            <person name="Lipzen A."/>
            <person name="Grimwood J."/>
            <person name="Schmutz J."/>
            <person name="Clum A."/>
            <person name="Reid I.D."/>
            <person name="Moisan M.C."/>
            <person name="Butler G."/>
            <person name="Nguyen T.T.M."/>
            <person name="Dewar K."/>
            <person name="Conant G."/>
            <person name="Drula E."/>
            <person name="Henrissat B."/>
            <person name="Hansel C."/>
            <person name="Singer S."/>
            <person name="Hutchinson M.I."/>
            <person name="de Vries R.P."/>
            <person name="Natvig D.O."/>
            <person name="Powell A.J."/>
            <person name="Tsang A."/>
            <person name="Grigoriev I.V."/>
        </authorList>
    </citation>
    <scope>NUCLEOTIDE SEQUENCE [LARGE SCALE GENOMIC DNA]</scope>
    <source>
        <strain evidence="2 3">CBS 494.80</strain>
    </source>
</reference>
<evidence type="ECO:0000313" key="3">
    <source>
        <dbReference type="Proteomes" id="UP001595075"/>
    </source>
</evidence>
<accession>A0ABR4CBD1</accession>
<dbReference type="EMBL" id="JAZHXI010000010">
    <property type="protein sequence ID" value="KAL2067214.1"/>
    <property type="molecule type" value="Genomic_DNA"/>
</dbReference>
<name>A0ABR4CBD1_9HELO</name>
<evidence type="ECO:0008006" key="4">
    <source>
        <dbReference type="Google" id="ProtNLM"/>
    </source>
</evidence>
<dbReference type="Proteomes" id="UP001595075">
    <property type="component" value="Unassembled WGS sequence"/>
</dbReference>
<evidence type="ECO:0000313" key="2">
    <source>
        <dbReference type="EMBL" id="KAL2067214.1"/>
    </source>
</evidence>
<proteinExistence type="predicted"/>